<dbReference type="Proteomes" id="UP000240572">
    <property type="component" value="Unassembled WGS sequence"/>
</dbReference>
<dbReference type="InterPro" id="IPR013785">
    <property type="entry name" value="Aldolase_TIM"/>
</dbReference>
<protein>
    <submittedName>
        <fullName evidence="1">SPASM domain peptide maturase of grasp-with-spasm system</fullName>
    </submittedName>
</protein>
<dbReference type="NCBIfam" id="TIGR04193">
    <property type="entry name" value="SPASM_w_grasp"/>
    <property type="match status" value="1"/>
</dbReference>
<dbReference type="InterPro" id="IPR058240">
    <property type="entry name" value="rSAM_sf"/>
</dbReference>
<dbReference type="EMBL" id="PYGD01000003">
    <property type="protein sequence ID" value="PSK92541.1"/>
    <property type="molecule type" value="Genomic_DNA"/>
</dbReference>
<dbReference type="InterPro" id="IPR026497">
    <property type="entry name" value="GRASP-with-SPASM"/>
</dbReference>
<dbReference type="OrthoDB" id="1073749at2"/>
<accession>A0A2P8D5Q9</accession>
<proteinExistence type="predicted"/>
<keyword evidence="2" id="KW-1185">Reference proteome</keyword>
<dbReference type="SUPFAM" id="SSF102114">
    <property type="entry name" value="Radical SAM enzymes"/>
    <property type="match status" value="1"/>
</dbReference>
<gene>
    <name evidence="1" type="ORF">B0I18_103118</name>
</gene>
<dbReference type="NCBIfam" id="TIGR04085">
    <property type="entry name" value="rSAM_more_4Fe4S"/>
    <property type="match status" value="1"/>
</dbReference>
<name>A0A2P8D5Q9_9BACT</name>
<sequence>MVMEELLLLYACCIPVRGARRSVICDLQRAQVFPVPNSLYDLFDARGRLRLSQLRRSNTDTADRAVLEEYIGFLLREELAFLCSEAEAPRFPRLSREWLYPAVISNCIIDARHTTAHIHADLLEQLAALCCNHIQFRFFETVDRYWLEQLLDLIAQSQVKSVSLLLRAGADADSEGWPDQLLARYLKIQNLTIHGCKASQCIAWARPGQARPVWAVMEVLSALHCGVIAPHYFSPNIPAFTEALHYNSCLNRKLSIDAAGYIRNCPSMPATFGHVDDTRLADAIRQPGFQQYWTLTKDEIAVCRDCEFRYICTDCRAYLEEPDNDRSKPLKCGYDPYTATCQDWSSSLLRQATFGHYQQQTS</sequence>
<dbReference type="InterPro" id="IPR023885">
    <property type="entry name" value="4Fe4S-binding_SPASM_dom"/>
</dbReference>
<organism evidence="1 2">
    <name type="scientific">Taibaiella chishuiensis</name>
    <dbReference type="NCBI Taxonomy" id="1434707"/>
    <lineage>
        <taxon>Bacteria</taxon>
        <taxon>Pseudomonadati</taxon>
        <taxon>Bacteroidota</taxon>
        <taxon>Chitinophagia</taxon>
        <taxon>Chitinophagales</taxon>
        <taxon>Chitinophagaceae</taxon>
        <taxon>Taibaiella</taxon>
    </lineage>
</organism>
<evidence type="ECO:0000313" key="1">
    <source>
        <dbReference type="EMBL" id="PSK92541.1"/>
    </source>
</evidence>
<dbReference type="AlphaFoldDB" id="A0A2P8D5Q9"/>
<evidence type="ECO:0000313" key="2">
    <source>
        <dbReference type="Proteomes" id="UP000240572"/>
    </source>
</evidence>
<dbReference type="Gene3D" id="3.20.20.70">
    <property type="entry name" value="Aldolase class I"/>
    <property type="match status" value="1"/>
</dbReference>
<comment type="caution">
    <text evidence="1">The sequence shown here is derived from an EMBL/GenBank/DDBJ whole genome shotgun (WGS) entry which is preliminary data.</text>
</comment>
<reference evidence="1 2" key="1">
    <citation type="submission" date="2018-03" db="EMBL/GenBank/DDBJ databases">
        <title>Genomic Encyclopedia of Type Strains, Phase III (KMG-III): the genomes of soil and plant-associated and newly described type strains.</title>
        <authorList>
            <person name="Whitman W."/>
        </authorList>
    </citation>
    <scope>NUCLEOTIDE SEQUENCE [LARGE SCALE GENOMIC DNA]</scope>
    <source>
        <strain evidence="1 2">CGMCC 1.12700</strain>
    </source>
</reference>